<accession>A0ABT2TUK8</accession>
<evidence type="ECO:0000256" key="2">
    <source>
        <dbReference type="SAM" id="MobiDB-lite"/>
    </source>
</evidence>
<dbReference type="EMBL" id="JAOQJL010000020">
    <property type="protein sequence ID" value="MCU6765923.1"/>
    <property type="molecule type" value="Genomic_DNA"/>
</dbReference>
<dbReference type="RefSeq" id="WP_158421846.1">
    <property type="nucleotide sequence ID" value="NZ_JAOQJL010000020.1"/>
</dbReference>
<evidence type="ECO:0000256" key="3">
    <source>
        <dbReference type="SAM" id="Phobius"/>
    </source>
</evidence>
<comment type="caution">
    <text evidence="4">The sequence shown here is derived from an EMBL/GenBank/DDBJ whole genome shotgun (WGS) entry which is preliminary data.</text>
</comment>
<sequence length="183" mass="20728">MAANRPTTARRNMNSARNPRGVYIDGSAARKLQEVPERRYYPPAQRPARQPAKVAASPRTQERQRTLSKEAKKNRAKAMSMNRKFVVFIAVVSTAVLFCCINYLRLKSDYTRKISQVASLESELAQLKEDNDAYYSEVTSNVDLDKIKKIAIGRLGMKNPSDDQVMTYSVEGGSYVRQYQDVP</sequence>
<name>A0ABT2TUK8_9FIRM</name>
<feature type="region of interest" description="Disordered" evidence="2">
    <location>
        <begin position="1"/>
        <end position="75"/>
    </location>
</feature>
<reference evidence="4 5" key="1">
    <citation type="journal article" date="2021" name="ISME Commun">
        <title>Automated analysis of genomic sequences facilitates high-throughput and comprehensive description of bacteria.</title>
        <authorList>
            <person name="Hitch T.C.A."/>
        </authorList>
    </citation>
    <scope>NUCLEOTIDE SEQUENCE [LARGE SCALE GENOMIC DNA]</scope>
    <source>
        <strain evidence="4 5">Sanger_23</strain>
    </source>
</reference>
<feature type="compositionally biased region" description="Basic and acidic residues" evidence="2">
    <location>
        <begin position="31"/>
        <end position="40"/>
    </location>
</feature>
<proteinExistence type="predicted"/>
<feature type="compositionally biased region" description="Polar residues" evidence="2">
    <location>
        <begin position="1"/>
        <end position="17"/>
    </location>
</feature>
<evidence type="ECO:0000313" key="4">
    <source>
        <dbReference type="EMBL" id="MCU6765923.1"/>
    </source>
</evidence>
<feature type="coiled-coil region" evidence="1">
    <location>
        <begin position="110"/>
        <end position="137"/>
    </location>
</feature>
<evidence type="ECO:0000256" key="1">
    <source>
        <dbReference type="SAM" id="Coils"/>
    </source>
</evidence>
<keyword evidence="1" id="KW-0175">Coiled coil</keyword>
<organism evidence="4 5">
    <name type="scientific">Blautia ammoniilytica</name>
    <dbReference type="NCBI Taxonomy" id="2981782"/>
    <lineage>
        <taxon>Bacteria</taxon>
        <taxon>Bacillati</taxon>
        <taxon>Bacillota</taxon>
        <taxon>Clostridia</taxon>
        <taxon>Lachnospirales</taxon>
        <taxon>Lachnospiraceae</taxon>
        <taxon>Blautia</taxon>
    </lineage>
</organism>
<feature type="transmembrane region" description="Helical" evidence="3">
    <location>
        <begin position="85"/>
        <end position="104"/>
    </location>
</feature>
<feature type="compositionally biased region" description="Basic and acidic residues" evidence="2">
    <location>
        <begin position="60"/>
        <end position="73"/>
    </location>
</feature>
<keyword evidence="3" id="KW-0812">Transmembrane</keyword>
<evidence type="ECO:0000313" key="5">
    <source>
        <dbReference type="Proteomes" id="UP001652409"/>
    </source>
</evidence>
<keyword evidence="3" id="KW-1133">Transmembrane helix</keyword>
<protein>
    <submittedName>
        <fullName evidence="4">Septum formation initiator family protein</fullName>
    </submittedName>
</protein>
<keyword evidence="3" id="KW-0472">Membrane</keyword>
<keyword evidence="5" id="KW-1185">Reference proteome</keyword>
<feature type="compositionally biased region" description="Low complexity" evidence="2">
    <location>
        <begin position="41"/>
        <end position="52"/>
    </location>
</feature>
<dbReference type="Proteomes" id="UP001652409">
    <property type="component" value="Unassembled WGS sequence"/>
</dbReference>
<gene>
    <name evidence="4" type="ORF">OCV61_10935</name>
</gene>